<keyword evidence="3" id="KW-1185">Reference proteome</keyword>
<protein>
    <submittedName>
        <fullName evidence="2">Oidioi.mRNA.OKI2018_I69.chr1.g665.t1.cds</fullName>
    </submittedName>
</protein>
<evidence type="ECO:0000313" key="3">
    <source>
        <dbReference type="Proteomes" id="UP001158576"/>
    </source>
</evidence>
<feature type="region of interest" description="Disordered" evidence="1">
    <location>
        <begin position="1"/>
        <end position="22"/>
    </location>
</feature>
<dbReference type="Proteomes" id="UP001158576">
    <property type="component" value="Chromosome 1"/>
</dbReference>
<reference evidence="2 3" key="1">
    <citation type="submission" date="2021-04" db="EMBL/GenBank/DDBJ databases">
        <authorList>
            <person name="Bliznina A."/>
        </authorList>
    </citation>
    <scope>NUCLEOTIDE SEQUENCE [LARGE SCALE GENOMIC DNA]</scope>
</reference>
<name>A0ABN7SKJ9_OIKDI</name>
<evidence type="ECO:0000313" key="2">
    <source>
        <dbReference type="EMBL" id="CAG5103206.1"/>
    </source>
</evidence>
<gene>
    <name evidence="2" type="ORF">OKIOD_LOCUS9430</name>
</gene>
<sequence>MAPVADDAERAEDYQPYIPSAPSSNPYGSYDYGLSNILSYPSYDNTGYGYNTGSSGSYDPYQNFGEVSSYGYVSGQRAAAPDAYAMWKADYGRHWDGKVHTNHSDQAVDIGHVHNNMENYMGGIQDKGVLSDFDQDDHARYQGSWISATHNNEAGDATYDKSWELGLHPSDARAFSDINDEARLQCKVCKIDFQVMWDTDNDKFVLKQKNGSDFYTDEAAAITACDADQDGDGDAPTTFCPYSSGVCFVEERRQFGFLVSFERGCKQAKACYMQKYQNFLVKAGRQCWPVDATNTAEKIARRPYDIKADEWYYNANGNHADSHDKTFTDFTDGSPDSGGLVSGLYVDPDYVLDGSSNLNYNSLHIIHGHSGAYKNGMKETSRCTQCCSNADNCNASWRPQTETDWAADYSSTAPGRK</sequence>
<dbReference type="EMBL" id="OU015566">
    <property type="protein sequence ID" value="CAG5103206.1"/>
    <property type="molecule type" value="Genomic_DNA"/>
</dbReference>
<proteinExistence type="predicted"/>
<organism evidence="2 3">
    <name type="scientific">Oikopleura dioica</name>
    <name type="common">Tunicate</name>
    <dbReference type="NCBI Taxonomy" id="34765"/>
    <lineage>
        <taxon>Eukaryota</taxon>
        <taxon>Metazoa</taxon>
        <taxon>Chordata</taxon>
        <taxon>Tunicata</taxon>
        <taxon>Appendicularia</taxon>
        <taxon>Copelata</taxon>
        <taxon>Oikopleuridae</taxon>
        <taxon>Oikopleura</taxon>
    </lineage>
</organism>
<evidence type="ECO:0000256" key="1">
    <source>
        <dbReference type="SAM" id="MobiDB-lite"/>
    </source>
</evidence>
<accession>A0ABN7SKJ9</accession>